<accession>A0A6J4MIM6</accession>
<dbReference type="InterPro" id="IPR036183">
    <property type="entry name" value="YajQ-like_sf"/>
</dbReference>
<dbReference type="AlphaFoldDB" id="A0A6J4MIM6"/>
<name>A0A6J4MIM6_9BACT</name>
<sequence>GGFKKVNAQIQDEQVRVTAPSIDDLQAVIAHLKKQDFGLELAFGNYR</sequence>
<dbReference type="Gene3D" id="3.30.70.860">
    <property type="match status" value="1"/>
</dbReference>
<dbReference type="InterPro" id="IPR035571">
    <property type="entry name" value="UPF0234-like_C"/>
</dbReference>
<dbReference type="InterPro" id="IPR007551">
    <property type="entry name" value="YajQ/Smlt4090-like"/>
</dbReference>
<keyword evidence="1" id="KW-0547">Nucleotide-binding</keyword>
<feature type="non-terminal residue" evidence="2">
    <location>
        <position position="1"/>
    </location>
</feature>
<gene>
    <name evidence="2" type="ORF">AVDCRST_MAG89-3612</name>
</gene>
<evidence type="ECO:0000313" key="2">
    <source>
        <dbReference type="EMBL" id="CAA9358851.1"/>
    </source>
</evidence>
<evidence type="ECO:0000256" key="1">
    <source>
        <dbReference type="ARBA" id="ARBA00022741"/>
    </source>
</evidence>
<organism evidence="2">
    <name type="scientific">uncultured Gemmatimonadota bacterium</name>
    <dbReference type="NCBI Taxonomy" id="203437"/>
    <lineage>
        <taxon>Bacteria</taxon>
        <taxon>Pseudomonadati</taxon>
        <taxon>Gemmatimonadota</taxon>
        <taxon>environmental samples</taxon>
    </lineage>
</organism>
<proteinExistence type="predicted"/>
<dbReference type="SUPFAM" id="SSF89963">
    <property type="entry name" value="YajQ-like"/>
    <property type="match status" value="1"/>
</dbReference>
<dbReference type="Pfam" id="PF04461">
    <property type="entry name" value="YajQ"/>
    <property type="match status" value="1"/>
</dbReference>
<dbReference type="PANTHER" id="PTHR30476:SF0">
    <property type="entry name" value="UPF0234 PROTEIN YAJQ"/>
    <property type="match status" value="1"/>
</dbReference>
<protein>
    <submittedName>
        <fullName evidence="2">UPF0234 protein Yitk</fullName>
    </submittedName>
</protein>
<dbReference type="EMBL" id="CADCTV010000754">
    <property type="protein sequence ID" value="CAA9358851.1"/>
    <property type="molecule type" value="Genomic_DNA"/>
</dbReference>
<dbReference type="PANTHER" id="PTHR30476">
    <property type="entry name" value="UPF0234 PROTEIN YAJQ"/>
    <property type="match status" value="1"/>
</dbReference>
<dbReference type="GO" id="GO:0000166">
    <property type="term" value="F:nucleotide binding"/>
    <property type="evidence" value="ECO:0007669"/>
    <property type="project" value="UniProtKB-KW"/>
</dbReference>
<reference evidence="2" key="1">
    <citation type="submission" date="2020-02" db="EMBL/GenBank/DDBJ databases">
        <authorList>
            <person name="Meier V. D."/>
        </authorList>
    </citation>
    <scope>NUCLEOTIDE SEQUENCE</scope>
    <source>
        <strain evidence="2">AVDCRST_MAG89</strain>
    </source>
</reference>
<dbReference type="GO" id="GO:0005829">
    <property type="term" value="C:cytosol"/>
    <property type="evidence" value="ECO:0007669"/>
    <property type="project" value="TreeGrafter"/>
</dbReference>